<dbReference type="eggNOG" id="COG3711">
    <property type="taxonomic scope" value="Bacteria"/>
</dbReference>
<evidence type="ECO:0000256" key="4">
    <source>
        <dbReference type="ARBA" id="ARBA00023159"/>
    </source>
</evidence>
<dbReference type="SUPFAM" id="SSF52794">
    <property type="entry name" value="PTS system IIB component-like"/>
    <property type="match status" value="1"/>
</dbReference>
<dbReference type="InterPro" id="IPR036388">
    <property type="entry name" value="WH-like_DNA-bd_sf"/>
</dbReference>
<name>A0A024Q7T2_9BACI</name>
<dbReference type="PANTHER" id="PTHR30185:SF9">
    <property type="entry name" value="MANNITOL-SPECIFIC PHOSPHOTRANSFERASE ENZYME IIA COMPONENT"/>
    <property type="match status" value="1"/>
</dbReference>
<sequence>MDQRSMAVLNQLLKQDAYITVQELAALLNVSRRTIYSDLDKVNDWLHEYQLGEIKQVRRQGLYLETAVKKAIITKYPFSGMTYYAYSPTERRAWIYIHIVGQSEPYFLEDVRKLFQVSRNTVLEDIKKLKKEMKTYQLIFYSDRKTGYAIEGNENDIRRLLIHFLAIVTPKEGWHSFLSLEETANKEDNQMMGPYCIFDIPLIRLLSQSLHAYEQRFMVEFTDEFLNNIIIWFHFFLRRIEQQSFVEVDAVEKEVIKTMDEYKGIQSLCNHVADSFDMTIPENEIYYFAKYLLSAKVNYNFRTYLESEEMTTLLHVVEKMAADFQRYAAIEFKEPEQMIQNLLLHLKPAFYRIKYGIELENDLRDLVKKNYSEVFHLTKKVVHHFENIIGQPMNENEVALITMHFGGWLRKEGVMLEPTRKSMLLVCTNGLGTSRLLESQLEGLFSDVETIGVTSLREYEKMDLHVDFIVSTIPLMDRDVPVFVVNPVLDNEDKEQLLKKVNSLFEHSSKNQVYSVETVMDIVRRYAVIQDKESLSKELRSYFHAPINVENEVKKPGLAKLLPSDRIVLKKRVDHWEDAIRIAAKPLLKQGYIQENYVVEMIENVKRVGPYIVISDHFALPHANPEDGVIKTGMSMLHLEEATDILGKSANVLVVLASRDNEQHLKALSQLTRLFSNKEMKESMLKTKDKHQLIKMIQSYSTEMKLRKGTGE</sequence>
<keyword evidence="10" id="KW-1185">Reference proteome</keyword>
<dbReference type="InterPro" id="IPR002178">
    <property type="entry name" value="PTS_EIIA_type-2_dom"/>
</dbReference>
<comment type="caution">
    <text evidence="9">The sequence shown here is derived from an EMBL/GenBank/DDBJ whole genome shotgun (WGS) entry which is preliminary data.</text>
</comment>
<dbReference type="Gene3D" id="1.10.1790.10">
    <property type="entry name" value="PRD domain"/>
    <property type="match status" value="2"/>
</dbReference>
<keyword evidence="1" id="KW-0808">Transferase</keyword>
<dbReference type="Gene3D" id="1.10.10.10">
    <property type="entry name" value="Winged helix-like DNA-binding domain superfamily/Winged helix DNA-binding domain"/>
    <property type="match status" value="1"/>
</dbReference>
<dbReference type="InterPro" id="IPR016152">
    <property type="entry name" value="PTrfase/Anion_transptr"/>
</dbReference>
<evidence type="ECO:0000259" key="6">
    <source>
        <dbReference type="PROSITE" id="PS51094"/>
    </source>
</evidence>
<dbReference type="Pfam" id="PF00359">
    <property type="entry name" value="PTS_EIIA_2"/>
    <property type="match status" value="1"/>
</dbReference>
<dbReference type="PROSITE" id="PS51372">
    <property type="entry name" value="PRD_2"/>
    <property type="match status" value="2"/>
</dbReference>
<dbReference type="GO" id="GO:0006355">
    <property type="term" value="P:regulation of DNA-templated transcription"/>
    <property type="evidence" value="ECO:0007669"/>
    <property type="project" value="InterPro"/>
</dbReference>
<dbReference type="OrthoDB" id="369398at2"/>
<gene>
    <name evidence="9" type="primary">mtlR_3</name>
    <name evidence="9" type="ORF">BN990_00799</name>
</gene>
<dbReference type="Pfam" id="PF00874">
    <property type="entry name" value="PRD"/>
    <property type="match status" value="2"/>
</dbReference>
<evidence type="ECO:0000256" key="5">
    <source>
        <dbReference type="ARBA" id="ARBA00023163"/>
    </source>
</evidence>
<dbReference type="InterPro" id="IPR036390">
    <property type="entry name" value="WH_DNA-bd_sf"/>
</dbReference>
<dbReference type="Pfam" id="PF08279">
    <property type="entry name" value="HTH_11"/>
    <property type="match status" value="1"/>
</dbReference>
<dbReference type="PROSITE" id="PS51099">
    <property type="entry name" value="PTS_EIIB_TYPE_2"/>
    <property type="match status" value="1"/>
</dbReference>
<dbReference type="GO" id="GO:0008982">
    <property type="term" value="F:protein-N(PI)-phosphohistidine-sugar phosphotransferase activity"/>
    <property type="evidence" value="ECO:0007669"/>
    <property type="project" value="InterPro"/>
</dbReference>
<evidence type="ECO:0000256" key="2">
    <source>
        <dbReference type="ARBA" id="ARBA00022737"/>
    </source>
</evidence>
<dbReference type="InterPro" id="IPR036095">
    <property type="entry name" value="PTS_EIIB-like_sf"/>
</dbReference>
<dbReference type="InterPro" id="IPR036634">
    <property type="entry name" value="PRD_sf"/>
</dbReference>
<dbReference type="GO" id="GO:0009401">
    <property type="term" value="P:phosphoenolpyruvate-dependent sugar phosphotransferase system"/>
    <property type="evidence" value="ECO:0007669"/>
    <property type="project" value="InterPro"/>
</dbReference>
<dbReference type="InterPro" id="IPR011608">
    <property type="entry name" value="PRD"/>
</dbReference>
<dbReference type="STRING" id="1462526.BN990_00799"/>
<feature type="domain" description="PRD" evidence="8">
    <location>
        <begin position="308"/>
        <end position="415"/>
    </location>
</feature>
<dbReference type="Pfam" id="PF05043">
    <property type="entry name" value="Mga"/>
    <property type="match status" value="1"/>
</dbReference>
<dbReference type="eggNOG" id="COG1762">
    <property type="taxonomic scope" value="Bacteria"/>
</dbReference>
<evidence type="ECO:0000313" key="9">
    <source>
        <dbReference type="EMBL" id="CDQ38529.1"/>
    </source>
</evidence>
<reference evidence="10" key="2">
    <citation type="submission" date="2014-05" db="EMBL/GenBank/DDBJ databases">
        <title>Draft genome sequence of Virgibacillus massiliensis Vm-5.</title>
        <authorList>
            <person name="Khelaifia S."/>
            <person name="Croce O."/>
            <person name="Lagier J.C."/>
            <person name="Raoult D."/>
        </authorList>
    </citation>
    <scope>NUCLEOTIDE SEQUENCE [LARGE SCALE GENOMIC DNA]</scope>
    <source>
        <strain evidence="10">Vm-5</strain>
    </source>
</reference>
<keyword evidence="4" id="KW-0010">Activator</keyword>
<evidence type="ECO:0000259" key="7">
    <source>
        <dbReference type="PROSITE" id="PS51099"/>
    </source>
</evidence>
<dbReference type="SUPFAM" id="SSF63520">
    <property type="entry name" value="PTS-regulatory domain, PRD"/>
    <property type="match status" value="2"/>
</dbReference>
<dbReference type="InterPro" id="IPR007737">
    <property type="entry name" value="Mga_HTH"/>
</dbReference>
<keyword evidence="5" id="KW-0804">Transcription</keyword>
<dbReference type="InterPro" id="IPR013196">
    <property type="entry name" value="HTH_11"/>
</dbReference>
<evidence type="ECO:0000256" key="3">
    <source>
        <dbReference type="ARBA" id="ARBA00023015"/>
    </source>
</evidence>
<feature type="domain" description="PRD" evidence="8">
    <location>
        <begin position="197"/>
        <end position="302"/>
    </location>
</feature>
<organism evidence="9 10">
    <name type="scientific">Virgibacillus massiliensis</name>
    <dbReference type="NCBI Taxonomy" id="1462526"/>
    <lineage>
        <taxon>Bacteria</taxon>
        <taxon>Bacillati</taxon>
        <taxon>Bacillota</taxon>
        <taxon>Bacilli</taxon>
        <taxon>Bacillales</taxon>
        <taxon>Bacillaceae</taxon>
        <taxon>Virgibacillus</taxon>
    </lineage>
</organism>
<dbReference type="AlphaFoldDB" id="A0A024Q7T2"/>
<dbReference type="CDD" id="cd05568">
    <property type="entry name" value="PTS_IIB_bgl_like"/>
    <property type="match status" value="1"/>
</dbReference>
<keyword evidence="3" id="KW-0805">Transcription regulation</keyword>
<dbReference type="InterPro" id="IPR013011">
    <property type="entry name" value="PTS_EIIB_2"/>
</dbReference>
<reference evidence="9 10" key="1">
    <citation type="submission" date="2014-03" db="EMBL/GenBank/DDBJ databases">
        <authorList>
            <person name="Urmite Genomes U."/>
        </authorList>
    </citation>
    <scope>NUCLEOTIDE SEQUENCE [LARGE SCALE GENOMIC DNA]</scope>
    <source>
        <strain evidence="9 10">Vm-5</strain>
    </source>
</reference>
<accession>A0A024Q7T2</accession>
<evidence type="ECO:0000256" key="1">
    <source>
        <dbReference type="ARBA" id="ARBA00022679"/>
    </source>
</evidence>
<dbReference type="PROSITE" id="PS51094">
    <property type="entry name" value="PTS_EIIA_TYPE_2"/>
    <property type="match status" value="1"/>
</dbReference>
<evidence type="ECO:0000259" key="8">
    <source>
        <dbReference type="PROSITE" id="PS51372"/>
    </source>
</evidence>
<dbReference type="EMBL" id="CCDP010000001">
    <property type="protein sequence ID" value="CDQ38529.1"/>
    <property type="molecule type" value="Genomic_DNA"/>
</dbReference>
<proteinExistence type="predicted"/>
<feature type="domain" description="PTS EIIB type-2" evidence="7">
    <location>
        <begin position="421"/>
        <end position="509"/>
    </location>
</feature>
<dbReference type="InterPro" id="IPR050661">
    <property type="entry name" value="BglG_antiterminators"/>
</dbReference>
<dbReference type="SUPFAM" id="SSF55804">
    <property type="entry name" value="Phoshotransferase/anion transport protein"/>
    <property type="match status" value="1"/>
</dbReference>
<dbReference type="Proteomes" id="UP000028875">
    <property type="component" value="Unassembled WGS sequence"/>
</dbReference>
<protein>
    <submittedName>
        <fullName evidence="9">Mannitol operon transcriptional activator</fullName>
    </submittedName>
</protein>
<dbReference type="PANTHER" id="PTHR30185">
    <property type="entry name" value="CRYPTIC BETA-GLUCOSIDE BGL OPERON ANTITERMINATOR"/>
    <property type="match status" value="1"/>
</dbReference>
<keyword evidence="2" id="KW-0677">Repeat</keyword>
<evidence type="ECO:0000313" key="10">
    <source>
        <dbReference type="Proteomes" id="UP000028875"/>
    </source>
</evidence>
<dbReference type="Gene3D" id="3.40.930.10">
    <property type="entry name" value="Mannitol-specific EII, Chain A"/>
    <property type="match status" value="1"/>
</dbReference>
<dbReference type="SUPFAM" id="SSF46785">
    <property type="entry name" value="Winged helix' DNA-binding domain"/>
    <property type="match status" value="1"/>
</dbReference>
<dbReference type="Gene3D" id="3.40.50.2300">
    <property type="match status" value="1"/>
</dbReference>
<feature type="domain" description="PTS EIIA type-2" evidence="6">
    <location>
        <begin position="560"/>
        <end position="700"/>
    </location>
</feature>